<feature type="signal peptide" evidence="1">
    <location>
        <begin position="1"/>
        <end position="20"/>
    </location>
</feature>
<keyword evidence="1" id="KW-0732">Signal</keyword>
<feature type="chain" id="PRO_5043411867" evidence="1">
    <location>
        <begin position="21"/>
        <end position="547"/>
    </location>
</feature>
<protein>
    <submittedName>
        <fullName evidence="2">Uncharacterized protein</fullName>
    </submittedName>
</protein>
<dbReference type="KEGG" id="osu:NT6N_39940"/>
<proteinExistence type="predicted"/>
<dbReference type="EMBL" id="AP026866">
    <property type="protein sequence ID" value="BDS08954.1"/>
    <property type="molecule type" value="Genomic_DNA"/>
</dbReference>
<dbReference type="AlphaFoldDB" id="A0AAT9FSQ4"/>
<gene>
    <name evidence="2" type="ORF">NT6N_39940</name>
</gene>
<evidence type="ECO:0000313" key="2">
    <source>
        <dbReference type="EMBL" id="BDS08954.1"/>
    </source>
</evidence>
<evidence type="ECO:0000256" key="1">
    <source>
        <dbReference type="SAM" id="SignalP"/>
    </source>
</evidence>
<accession>A0AAT9FSQ4</accession>
<organism evidence="2">
    <name type="scientific">Oceaniferula spumae</name>
    <dbReference type="NCBI Taxonomy" id="2979115"/>
    <lineage>
        <taxon>Bacteria</taxon>
        <taxon>Pseudomonadati</taxon>
        <taxon>Verrucomicrobiota</taxon>
        <taxon>Verrucomicrobiia</taxon>
        <taxon>Verrucomicrobiales</taxon>
        <taxon>Verrucomicrobiaceae</taxon>
        <taxon>Oceaniferula</taxon>
    </lineage>
</organism>
<sequence>MNKHLALLTSLSLTTTFSLAAPPKPESVGLHTKSDKAELTLSYNNLRQLIEDLQTKQAEKKPAPPVKATVRSAVYQLELASEKLAKVTASFAVTTFADGWISLPLVSDRYPVQQIEPTNTVLTAEKGHLAFLTQGAGEHSIKISLLVPAQPDGSFNFQFIAATSGRLVISDLTGYEIQGAERGDAGDYILPIAGGDVRISPTRHAAAKASTWSADSRVLYVVKDNELQAEARVQLNAKEGDAATAANLILPKDARVISVTGPDLSRWTENLQQQIQLTWNSHGISRRRLTLLYTLPLPDADETWTLNIPHLKDAEQSRGQLALVTPAEFQLTPTREIARIEPSMAADWMKSQGMPLILKLPQASEVQLKGKRLAQIQTATATIESALFKTQIVPDGSTLTEGALTISHRDPKLWTFTLPENSEILTCQIDGNSTNPIVLSDGSLQLSLPAKQADKKPNSVVKLSFTSKLEKIQPLSGKLSIALPLTPVFIHEMHWMINLPNAYEASALDGNLTLSSNKQGGQAITLVKRLCRNQAAHVDIFYRKKNQ</sequence>
<name>A0AAT9FSQ4_9BACT</name>
<reference evidence="2" key="1">
    <citation type="submission" date="2024-07" db="EMBL/GenBank/DDBJ databases">
        <title>Complete genome sequence of Verrucomicrobiaceae bacterium NT6N.</title>
        <authorList>
            <person name="Huang C."/>
            <person name="Takami H."/>
            <person name="Hamasaki K."/>
        </authorList>
    </citation>
    <scope>NUCLEOTIDE SEQUENCE</scope>
    <source>
        <strain evidence="2">NT6N</strain>
    </source>
</reference>